<accession>A0ABU7A662</accession>
<name>A0ABU7A662_9TELE</name>
<dbReference type="InterPro" id="IPR013783">
    <property type="entry name" value="Ig-like_fold"/>
</dbReference>
<keyword evidence="3" id="KW-1185">Reference proteome</keyword>
<gene>
    <name evidence="2" type="ORF">ATANTOWER_011731</name>
</gene>
<dbReference type="EMBL" id="JAHUTI010002529">
    <property type="protein sequence ID" value="MED6233433.1"/>
    <property type="molecule type" value="Genomic_DNA"/>
</dbReference>
<keyword evidence="1" id="KW-0812">Transmembrane</keyword>
<evidence type="ECO:0000256" key="1">
    <source>
        <dbReference type="SAM" id="Phobius"/>
    </source>
</evidence>
<evidence type="ECO:0000313" key="2">
    <source>
        <dbReference type="EMBL" id="MED6233433.1"/>
    </source>
</evidence>
<dbReference type="Gene3D" id="2.60.40.10">
    <property type="entry name" value="Immunoglobulins"/>
    <property type="match status" value="1"/>
</dbReference>
<feature type="non-terminal residue" evidence="2">
    <location>
        <position position="1"/>
    </location>
</feature>
<reference evidence="2 3" key="1">
    <citation type="submission" date="2021-07" db="EMBL/GenBank/DDBJ databases">
        <authorList>
            <person name="Palmer J.M."/>
        </authorList>
    </citation>
    <scope>NUCLEOTIDE SEQUENCE [LARGE SCALE GENOMIC DNA]</scope>
    <source>
        <strain evidence="2 3">AT_MEX2019</strain>
        <tissue evidence="2">Muscle</tissue>
    </source>
</reference>
<keyword evidence="1" id="KW-0472">Membrane</keyword>
<proteinExistence type="predicted"/>
<evidence type="ECO:0000313" key="3">
    <source>
        <dbReference type="Proteomes" id="UP001345963"/>
    </source>
</evidence>
<feature type="transmembrane region" description="Helical" evidence="1">
    <location>
        <begin position="324"/>
        <end position="348"/>
    </location>
</feature>
<dbReference type="Proteomes" id="UP001345963">
    <property type="component" value="Unassembled WGS sequence"/>
</dbReference>
<sequence length="353" mass="39557">SLSCQQCIRAGCGWRQNSCSWAGEGVQDDSVCQKITSQPNTERPAITSITPSTVSYHGRNHALLKGHNLRDVIGVKVQAEMDCSLQESPVWNNTGVSLTFHIPKRASEAAAKVCAVLSDGSCHGEAEINYQSSPTCSRISPLESWRSGKRKLTVMGSYLDSVESIQQGNLEDGYHEQQNQILPAEHINSETLTYETPADENPWWNSNHVYLKVANETLECYTEIDYKSDPQFFTFIATRTGDKVQVMIQYEDWNLEMTTEELSVWGVKDGKQYPCIMKGKNNSTTAADYFICDIQNATVKFNQLTIKYGQLTVQVWNPPLCDQFLLILRLLLVPSVTAVLVIICQCLVMKKKP</sequence>
<comment type="caution">
    <text evidence="2">The sequence shown here is derived from an EMBL/GenBank/DDBJ whole genome shotgun (WGS) entry which is preliminary data.</text>
</comment>
<keyword evidence="1" id="KW-1133">Transmembrane helix</keyword>
<dbReference type="CDD" id="cd00102">
    <property type="entry name" value="IPT"/>
    <property type="match status" value="1"/>
</dbReference>
<organism evidence="2 3">
    <name type="scientific">Ataeniobius toweri</name>
    <dbReference type="NCBI Taxonomy" id="208326"/>
    <lineage>
        <taxon>Eukaryota</taxon>
        <taxon>Metazoa</taxon>
        <taxon>Chordata</taxon>
        <taxon>Craniata</taxon>
        <taxon>Vertebrata</taxon>
        <taxon>Euteleostomi</taxon>
        <taxon>Actinopterygii</taxon>
        <taxon>Neopterygii</taxon>
        <taxon>Teleostei</taxon>
        <taxon>Neoteleostei</taxon>
        <taxon>Acanthomorphata</taxon>
        <taxon>Ovalentaria</taxon>
        <taxon>Atherinomorphae</taxon>
        <taxon>Cyprinodontiformes</taxon>
        <taxon>Goodeidae</taxon>
        <taxon>Ataeniobius</taxon>
    </lineage>
</organism>
<dbReference type="InterPro" id="IPR031148">
    <property type="entry name" value="Plexin"/>
</dbReference>
<dbReference type="PANTHER" id="PTHR22625:SF4">
    <property type="entry name" value="PLEXIN-C1"/>
    <property type="match status" value="1"/>
</dbReference>
<dbReference type="PANTHER" id="PTHR22625">
    <property type="entry name" value="PLEXIN"/>
    <property type="match status" value="1"/>
</dbReference>
<protein>
    <submittedName>
        <fullName evidence="2">Uncharacterized protein</fullName>
    </submittedName>
</protein>